<dbReference type="EMBL" id="DTGA01000036">
    <property type="protein sequence ID" value="HGB30488.1"/>
    <property type="molecule type" value="Genomic_DNA"/>
</dbReference>
<name>A0A7C3WND2_9BACT</name>
<reference evidence="1" key="1">
    <citation type="journal article" date="2020" name="mSystems">
        <title>Genome- and Community-Level Interaction Insights into Carbon Utilization and Element Cycling Functions of Hydrothermarchaeota in Hydrothermal Sediment.</title>
        <authorList>
            <person name="Zhou Z."/>
            <person name="Liu Y."/>
            <person name="Xu W."/>
            <person name="Pan J."/>
            <person name="Luo Z.H."/>
            <person name="Li M."/>
        </authorList>
    </citation>
    <scope>NUCLEOTIDE SEQUENCE [LARGE SCALE GENOMIC DNA]</scope>
    <source>
        <strain evidence="1">SpSt-751</strain>
    </source>
</reference>
<dbReference type="AlphaFoldDB" id="A0A7C3WND2"/>
<accession>A0A7C3WND2</accession>
<proteinExistence type="predicted"/>
<organism evidence="1">
    <name type="scientific">Dictyoglomus turgidum</name>
    <dbReference type="NCBI Taxonomy" id="513050"/>
    <lineage>
        <taxon>Bacteria</taxon>
        <taxon>Pseudomonadati</taxon>
        <taxon>Dictyoglomota</taxon>
        <taxon>Dictyoglomia</taxon>
        <taxon>Dictyoglomales</taxon>
        <taxon>Dictyoglomaceae</taxon>
        <taxon>Dictyoglomus</taxon>
    </lineage>
</organism>
<sequence>MIFINWKDYANRSINRILSSLFSYLSSRWYPVNIIGSNIYNILKMYADQISSASIESFQLFNDLFIEGVRTTPFPTDRSSSKMYENFGYLFEVSKNISQEYEIHNYILQGYRQQLRFISEALFDSTTIKSIHQVGQAYNGVSPLVRESVRDVLGWKLQTVTGSILSTGDNLVILDAEIPKKGNLYYTNLPASVGDPYLYTYSKLGFNTKLLGKKRYNSGINCTLFLDSTIATSSIVRSIENSINNVLKVDIIPYYDVSDKISIWKPSPMSIPSYSSDLFMYASGGYIYNTQQVLFWRDPIYETDPHVSLIDIPSYKGALTSGYLGIVDINPDITYYYDWSVLLRNDARYKVYMRSYPGQPIPRTVYFREYLPGYNKFSLLSDIESSKDLQPINHLIFNKLNEVEDISTVNNLTLWTSGSFKTTYIRGREPLKLGWKLSSGSLILIYNDVALDLSQTNFLWEGWIYGIDTTFRGVFVYKYEDLPSPHEMTVIPENNGYSIAIESYDFLSGFFSFNINNSGSITTVRADISEYLEELPYRPHYFACLGIDNVIYLQVDDNLIYSEQITGSIPSIPSGYLRIDTNSIGIGFDEIMLSTGSIVPGELRNRFYDTLPKITSRKIMNQDTIHQFQFRIEANVKEFELHQCSIRGVTTSSIPLPYFKIAHEASGYGDIYSEDYGIYL</sequence>
<gene>
    <name evidence="1" type="ORF">ENV35_01265</name>
</gene>
<evidence type="ECO:0000313" key="1">
    <source>
        <dbReference type="EMBL" id="HGB30488.1"/>
    </source>
</evidence>
<protein>
    <submittedName>
        <fullName evidence="1">Uncharacterized protein</fullName>
    </submittedName>
</protein>
<comment type="caution">
    <text evidence="1">The sequence shown here is derived from an EMBL/GenBank/DDBJ whole genome shotgun (WGS) entry which is preliminary data.</text>
</comment>